<reference evidence="2 4" key="3">
    <citation type="journal article" date="2019" name="Sci. Rep.">
        <title>Insight into the biology of Mycobacterium mucogenicum and Mycobacterium neoaurum clade members.</title>
        <authorList>
            <person name="Behra P.R.K."/>
            <person name="Pettersson B.M.F."/>
            <person name="Ramesh M."/>
            <person name="Dasgupta S."/>
            <person name="Kirsebom L.A."/>
        </authorList>
    </citation>
    <scope>NUCLEOTIDE SEQUENCE [LARGE SCALE GENOMIC DNA]</scope>
    <source>
        <strain evidence="2 4">DSM 44124</strain>
    </source>
</reference>
<dbReference type="RefSeq" id="WP_053855285.1">
    <property type="nucleotide sequence ID" value="NZ_ANBS01000024.1"/>
</dbReference>
<gene>
    <name evidence="2" type="ORF">C1S78_026220</name>
    <name evidence="3" type="ORF">C1S78_26180</name>
</gene>
<dbReference type="EMBL" id="CP062008">
    <property type="protein sequence ID" value="QPG68871.1"/>
    <property type="molecule type" value="Genomic_DNA"/>
</dbReference>
<dbReference type="KEGG" id="mmuc:C1S78_026220"/>
<feature type="domain" description="DUF7572" evidence="1">
    <location>
        <begin position="3"/>
        <end position="108"/>
    </location>
</feature>
<accession>A0A8H2PJU2</accession>
<dbReference type="EMBL" id="POTL01000001">
    <property type="protein sequence ID" value="TLH55397.1"/>
    <property type="molecule type" value="Genomic_DNA"/>
</dbReference>
<reference evidence="2 4" key="2">
    <citation type="journal article" date="2019" name="BMC Evol. Biol.">
        <title>Comparative genomics of Mycobacterium mucogenicum and Mycobacterium neoaurum clade members emphasizing tRNA and non-coding RNA.</title>
        <authorList>
            <person name="Behra P.R.K."/>
            <person name="Pettersson B.M.F."/>
            <person name="Das S."/>
            <person name="Dasgupta S."/>
            <person name="Kirsebom L.A."/>
        </authorList>
    </citation>
    <scope>NUCLEOTIDE SEQUENCE [LARGE SCALE GENOMIC DNA]</scope>
    <source>
        <strain evidence="2 4">DSM 44124</strain>
    </source>
</reference>
<reference evidence="3" key="1">
    <citation type="submission" date="2018-01" db="EMBL/GenBank/DDBJ databases">
        <title>Comparative genomics of Mycobacterium mucogenicum and Mycobacterium neoaurum clade members emphasizing tRNA and non-coding RNA.</title>
        <authorList>
            <person name="Behra P.R.K."/>
            <person name="Pettersson B.M.F."/>
            <person name="Das S."/>
            <person name="Dasgupta S."/>
            <person name="Kirsebom L.A."/>
        </authorList>
    </citation>
    <scope>NUCLEOTIDE SEQUENCE</scope>
    <source>
        <strain evidence="3">DSM 44124</strain>
    </source>
</reference>
<proteinExistence type="predicted"/>
<sequence>MTTATLVGQGLSRYCPTTNHYYCGDGPDGIFLLVTIARYDVAGSIETLTGIKLPINVVQLPTHADVFLSDADANVLDADGDPANGMTPLVRVPDCDDFATALAAAGYELDEAH</sequence>
<keyword evidence="4" id="KW-1185">Reference proteome</keyword>
<evidence type="ECO:0000259" key="1">
    <source>
        <dbReference type="Pfam" id="PF24457"/>
    </source>
</evidence>
<dbReference type="Proteomes" id="UP000309231">
    <property type="component" value="Chromosome"/>
</dbReference>
<dbReference type="Pfam" id="PF24457">
    <property type="entry name" value="DUF7572"/>
    <property type="match status" value="1"/>
</dbReference>
<evidence type="ECO:0000313" key="4">
    <source>
        <dbReference type="Proteomes" id="UP000309231"/>
    </source>
</evidence>
<evidence type="ECO:0000313" key="2">
    <source>
        <dbReference type="EMBL" id="QPG68871.1"/>
    </source>
</evidence>
<protein>
    <recommendedName>
        <fullName evidence="1">DUF7572 domain-containing protein</fullName>
    </recommendedName>
</protein>
<name>A0A8H2PJU2_MYCMU</name>
<organism evidence="3">
    <name type="scientific">Mycolicibacterium mucogenicum DSM 44124</name>
    <dbReference type="NCBI Taxonomy" id="1226753"/>
    <lineage>
        <taxon>Bacteria</taxon>
        <taxon>Bacillati</taxon>
        <taxon>Actinomycetota</taxon>
        <taxon>Actinomycetes</taxon>
        <taxon>Mycobacteriales</taxon>
        <taxon>Mycobacteriaceae</taxon>
        <taxon>Mycolicibacterium</taxon>
    </lineage>
</organism>
<dbReference type="AlphaFoldDB" id="A0A8H2PJU2"/>
<evidence type="ECO:0000313" key="3">
    <source>
        <dbReference type="EMBL" id="TLH55397.1"/>
    </source>
</evidence>
<dbReference type="GeneID" id="76728457"/>
<dbReference type="InterPro" id="IPR055994">
    <property type="entry name" value="DUF7572"/>
</dbReference>